<dbReference type="InterPro" id="IPR005017">
    <property type="entry name" value="OMPP1/FadL/TodX"/>
</dbReference>
<proteinExistence type="inferred from homology"/>
<keyword evidence="3" id="KW-1134">Transmembrane beta strand</keyword>
<keyword evidence="4" id="KW-0812">Transmembrane</keyword>
<comment type="subcellular location">
    <subcellularLocation>
        <location evidence="1">Cell outer membrane</location>
        <topology evidence="1">Multi-pass membrane protein</topology>
    </subcellularLocation>
</comment>
<dbReference type="Gene3D" id="2.40.160.60">
    <property type="entry name" value="Outer membrane protein transport protein (OMPP1/FadL/TodX)"/>
    <property type="match status" value="1"/>
</dbReference>
<evidence type="ECO:0000313" key="9">
    <source>
        <dbReference type="EMBL" id="MCY0095231.1"/>
    </source>
</evidence>
<evidence type="ECO:0000256" key="8">
    <source>
        <dbReference type="SAM" id="SignalP"/>
    </source>
</evidence>
<comment type="similarity">
    <text evidence="2">Belongs to the OmpP1/FadL family.</text>
</comment>
<dbReference type="EMBL" id="JAOVZQ010000001">
    <property type="protein sequence ID" value="MCY0095231.1"/>
    <property type="molecule type" value="Genomic_DNA"/>
</dbReference>
<feature type="chain" id="PRO_5046703935" evidence="8">
    <location>
        <begin position="26"/>
        <end position="424"/>
    </location>
</feature>
<dbReference type="Pfam" id="PF03349">
    <property type="entry name" value="Toluene_X"/>
    <property type="match status" value="1"/>
</dbReference>
<dbReference type="PANTHER" id="PTHR35093">
    <property type="entry name" value="OUTER MEMBRANE PROTEIN NMB0088-RELATED"/>
    <property type="match status" value="1"/>
</dbReference>
<dbReference type="Proteomes" id="UP001081283">
    <property type="component" value="Unassembled WGS sequence"/>
</dbReference>
<keyword evidence="10" id="KW-1185">Reference proteome</keyword>
<sequence>MIRNTVKSVISVLAAGVATSSVALAGGFDRGGVNTDLLYDDSRIATEAAVTYVIPERKIENVVRGTNSASPFAPGVQPASSASIDVDSDFAVPRLGAKMTLVDGVDCLATFSQGYGADTGYGTNNAYSATAVKFTLDTDDYGLTCSYKFAAGDTSLGKGQIRLIGGVSYQELDGFLARQSFQDFANLGITSVGGVSNTSGLGTFDIGGEAWGWRIGAAYEIPEIAFRASLVYSSAYEYDLTGIQNNTGFGPLIPGTATLPIAATTEIPQSVEFKLQSGIAEGTLAFFNVKWQEWGKLGIIPITGGRSPATGAPTNLSFDPLYRDGWTVTGGVGRKFTDQVSGLVAISWDRGTSTTSGSQTDTWTVSGGVAYNPTEMVELRVGGALGVMTSGTSLPTGGDSANNLTYSFGNDLVGAVSASAKIKF</sequence>
<protein>
    <submittedName>
        <fullName evidence="9">Outer membrane protein transport protein</fullName>
    </submittedName>
</protein>
<keyword evidence="5 8" id="KW-0732">Signal</keyword>
<evidence type="ECO:0000256" key="7">
    <source>
        <dbReference type="ARBA" id="ARBA00023237"/>
    </source>
</evidence>
<reference evidence="9" key="1">
    <citation type="submission" date="2022-10" db="EMBL/GenBank/DDBJ databases">
        <title>Hoeflea sp. J2-29, isolated from marine algae.</title>
        <authorList>
            <person name="Kristyanto S."/>
            <person name="Kim J.M."/>
            <person name="Jeon C.O."/>
        </authorList>
    </citation>
    <scope>NUCLEOTIDE SEQUENCE</scope>
    <source>
        <strain evidence="9">J2-29</strain>
    </source>
</reference>
<feature type="signal peptide" evidence="8">
    <location>
        <begin position="1"/>
        <end position="25"/>
    </location>
</feature>
<evidence type="ECO:0000256" key="1">
    <source>
        <dbReference type="ARBA" id="ARBA00004571"/>
    </source>
</evidence>
<evidence type="ECO:0000256" key="2">
    <source>
        <dbReference type="ARBA" id="ARBA00008163"/>
    </source>
</evidence>
<keyword evidence="7" id="KW-0998">Cell outer membrane</keyword>
<dbReference type="RefSeq" id="WP_267613120.1">
    <property type="nucleotide sequence ID" value="NZ_JAOVZQ010000001.1"/>
</dbReference>
<gene>
    <name evidence="9" type="ORF">OEG82_14535</name>
</gene>
<evidence type="ECO:0000256" key="6">
    <source>
        <dbReference type="ARBA" id="ARBA00023136"/>
    </source>
</evidence>
<organism evidence="9 10">
    <name type="scientific">Hoeflea ulvae</name>
    <dbReference type="NCBI Taxonomy" id="2983764"/>
    <lineage>
        <taxon>Bacteria</taxon>
        <taxon>Pseudomonadati</taxon>
        <taxon>Pseudomonadota</taxon>
        <taxon>Alphaproteobacteria</taxon>
        <taxon>Hyphomicrobiales</taxon>
        <taxon>Rhizobiaceae</taxon>
        <taxon>Hoeflea</taxon>
    </lineage>
</organism>
<evidence type="ECO:0000313" key="10">
    <source>
        <dbReference type="Proteomes" id="UP001081283"/>
    </source>
</evidence>
<dbReference type="SUPFAM" id="SSF56935">
    <property type="entry name" value="Porins"/>
    <property type="match status" value="1"/>
</dbReference>
<comment type="caution">
    <text evidence="9">The sequence shown here is derived from an EMBL/GenBank/DDBJ whole genome shotgun (WGS) entry which is preliminary data.</text>
</comment>
<evidence type="ECO:0000256" key="3">
    <source>
        <dbReference type="ARBA" id="ARBA00022452"/>
    </source>
</evidence>
<keyword evidence="6" id="KW-0472">Membrane</keyword>
<dbReference type="PANTHER" id="PTHR35093:SF8">
    <property type="entry name" value="OUTER MEMBRANE PROTEIN NMB0088-RELATED"/>
    <property type="match status" value="1"/>
</dbReference>
<name>A0ABT3YH61_9HYPH</name>
<evidence type="ECO:0000256" key="4">
    <source>
        <dbReference type="ARBA" id="ARBA00022692"/>
    </source>
</evidence>
<accession>A0ABT3YH61</accession>
<evidence type="ECO:0000256" key="5">
    <source>
        <dbReference type="ARBA" id="ARBA00022729"/>
    </source>
</evidence>